<name>A0A7K0ETC6_9BACT</name>
<protein>
    <submittedName>
        <fullName evidence="2">Uncharacterized protein</fullName>
    </submittedName>
</protein>
<gene>
    <name evidence="2" type="ORF">GJJ30_27185</name>
</gene>
<proteinExistence type="predicted"/>
<keyword evidence="1" id="KW-0812">Transmembrane</keyword>
<dbReference type="OrthoDB" id="951495at2"/>
<reference evidence="2 3" key="1">
    <citation type="journal article" date="2018" name="Antonie Van Leeuwenhoek">
        <title>Larkinella terrae sp. nov., isolated from soil on Jeju Island, South Korea.</title>
        <authorList>
            <person name="Ten L.N."/>
            <person name="Jeon J."/>
            <person name="Park S.J."/>
            <person name="Park S."/>
            <person name="Lee S.Y."/>
            <person name="Kim M.K."/>
            <person name="Jung H.Y."/>
        </authorList>
    </citation>
    <scope>NUCLEOTIDE SEQUENCE [LARGE SCALE GENOMIC DNA]</scope>
    <source>
        <strain evidence="2 3">KCTC 52001</strain>
    </source>
</reference>
<accession>A0A7K0ETC6</accession>
<comment type="caution">
    <text evidence="2">The sequence shown here is derived from an EMBL/GenBank/DDBJ whole genome shotgun (WGS) entry which is preliminary data.</text>
</comment>
<dbReference type="RefSeq" id="WP_154178298.1">
    <property type="nucleotide sequence ID" value="NZ_WJXZ01000014.1"/>
</dbReference>
<dbReference type="EMBL" id="WJXZ01000014">
    <property type="protein sequence ID" value="MRS65012.1"/>
    <property type="molecule type" value="Genomic_DNA"/>
</dbReference>
<evidence type="ECO:0000313" key="3">
    <source>
        <dbReference type="Proteomes" id="UP000441754"/>
    </source>
</evidence>
<evidence type="ECO:0000313" key="2">
    <source>
        <dbReference type="EMBL" id="MRS65012.1"/>
    </source>
</evidence>
<dbReference type="Proteomes" id="UP000441754">
    <property type="component" value="Unassembled WGS sequence"/>
</dbReference>
<sequence>MTHSLRELLLRRLNQAFWLGLLMMLAGWGAWRFANLTAPASAATAPGHSADQAFQQIHLQSISSLDSSVTVLRMAMLNGESETVLLNLNEQIRQQAQEVSLLSSSRPGMRSVKPSGNQPILPDQCLVFKKMLLRKTSVRLLSQHIAGFQSQIRHLHYRVSGN</sequence>
<organism evidence="2 3">
    <name type="scientific">Larkinella terrae</name>
    <dbReference type="NCBI Taxonomy" id="2025311"/>
    <lineage>
        <taxon>Bacteria</taxon>
        <taxon>Pseudomonadati</taxon>
        <taxon>Bacteroidota</taxon>
        <taxon>Cytophagia</taxon>
        <taxon>Cytophagales</taxon>
        <taxon>Spirosomataceae</taxon>
        <taxon>Larkinella</taxon>
    </lineage>
</organism>
<dbReference type="AlphaFoldDB" id="A0A7K0ETC6"/>
<feature type="transmembrane region" description="Helical" evidence="1">
    <location>
        <begin position="12"/>
        <end position="31"/>
    </location>
</feature>
<keyword evidence="1" id="KW-1133">Transmembrane helix</keyword>
<evidence type="ECO:0000256" key="1">
    <source>
        <dbReference type="SAM" id="Phobius"/>
    </source>
</evidence>
<keyword evidence="3" id="KW-1185">Reference proteome</keyword>
<keyword evidence="1" id="KW-0472">Membrane</keyword>